<evidence type="ECO:0000256" key="1">
    <source>
        <dbReference type="ARBA" id="ARBA00005417"/>
    </source>
</evidence>
<reference evidence="6 7" key="1">
    <citation type="submission" date="2017-03" db="EMBL/GenBank/DDBJ databases">
        <authorList>
            <person name="Afonso C.L."/>
            <person name="Miller P.J."/>
            <person name="Scott M.A."/>
            <person name="Spackman E."/>
            <person name="Goraichik I."/>
            <person name="Dimitrov K.M."/>
            <person name="Suarez D.L."/>
            <person name="Swayne D.E."/>
        </authorList>
    </citation>
    <scope>NUCLEOTIDE SEQUENCE [LARGE SCALE GENOMIC DNA]</scope>
    <source>
        <strain evidence="6 7">CECT 7971</strain>
    </source>
</reference>
<dbReference type="Pfam" id="PF00005">
    <property type="entry name" value="ABC_tran"/>
    <property type="match status" value="1"/>
</dbReference>
<evidence type="ECO:0000256" key="2">
    <source>
        <dbReference type="ARBA" id="ARBA00022448"/>
    </source>
</evidence>
<dbReference type="PANTHER" id="PTHR43875:SF1">
    <property type="entry name" value="OSMOPROTECTIVE COMPOUNDS UPTAKE ATP-BINDING PROTEIN GGTA"/>
    <property type="match status" value="1"/>
</dbReference>
<dbReference type="OrthoDB" id="9802264at2"/>
<protein>
    <submittedName>
        <fullName evidence="6">Maltose/maltodextrin import ATP-binding protein MalK</fullName>
        <ecNumber evidence="6">3.6.3.19</ecNumber>
    </submittedName>
</protein>
<dbReference type="GO" id="GO:0016887">
    <property type="term" value="F:ATP hydrolysis activity"/>
    <property type="evidence" value="ECO:0007669"/>
    <property type="project" value="InterPro"/>
</dbReference>
<dbReference type="EC" id="3.6.3.19" evidence="6"/>
<dbReference type="SMART" id="SM00382">
    <property type="entry name" value="AAA"/>
    <property type="match status" value="1"/>
</dbReference>
<dbReference type="GO" id="GO:0008643">
    <property type="term" value="P:carbohydrate transport"/>
    <property type="evidence" value="ECO:0007669"/>
    <property type="project" value="InterPro"/>
</dbReference>
<dbReference type="PROSITE" id="PS50893">
    <property type="entry name" value="ABC_TRANSPORTER_2"/>
    <property type="match status" value="1"/>
</dbReference>
<keyword evidence="7" id="KW-1185">Reference proteome</keyword>
<dbReference type="RefSeq" id="WP_085847655.1">
    <property type="nucleotide sequence ID" value="NZ_FNZV01000002.1"/>
</dbReference>
<dbReference type="PROSITE" id="PS00211">
    <property type="entry name" value="ABC_TRANSPORTER_1"/>
    <property type="match status" value="1"/>
</dbReference>
<dbReference type="InterPro" id="IPR003439">
    <property type="entry name" value="ABC_transporter-like_ATP-bd"/>
</dbReference>
<dbReference type="Pfam" id="PF08402">
    <property type="entry name" value="TOBE_2"/>
    <property type="match status" value="1"/>
</dbReference>
<evidence type="ECO:0000313" key="6">
    <source>
        <dbReference type="EMBL" id="SLN23325.1"/>
    </source>
</evidence>
<gene>
    <name evidence="6" type="primary">malK_6</name>
    <name evidence="6" type="ORF">PAM7971_00744</name>
</gene>
<organism evidence="6 7">
    <name type="scientific">Pacificibacter marinus</name>
    <dbReference type="NCBI Taxonomy" id="658057"/>
    <lineage>
        <taxon>Bacteria</taxon>
        <taxon>Pseudomonadati</taxon>
        <taxon>Pseudomonadota</taxon>
        <taxon>Alphaproteobacteria</taxon>
        <taxon>Rhodobacterales</taxon>
        <taxon>Roseobacteraceae</taxon>
        <taxon>Pacificibacter</taxon>
    </lineage>
</organism>
<dbReference type="InterPro" id="IPR015855">
    <property type="entry name" value="ABC_transpr_MalK-like"/>
</dbReference>
<evidence type="ECO:0000256" key="3">
    <source>
        <dbReference type="ARBA" id="ARBA00022741"/>
    </source>
</evidence>
<dbReference type="FunFam" id="3.40.50.300:FF:000042">
    <property type="entry name" value="Maltose/maltodextrin ABC transporter, ATP-binding protein"/>
    <property type="match status" value="1"/>
</dbReference>
<evidence type="ECO:0000259" key="5">
    <source>
        <dbReference type="PROSITE" id="PS50893"/>
    </source>
</evidence>
<evidence type="ECO:0000313" key="7">
    <source>
        <dbReference type="Proteomes" id="UP000193307"/>
    </source>
</evidence>
<accession>A0A1Y5RR05</accession>
<keyword evidence="3" id="KW-0547">Nucleotide-binding</keyword>
<dbReference type="GO" id="GO:0055052">
    <property type="term" value="C:ATP-binding cassette (ABC) transporter complex, substrate-binding subunit-containing"/>
    <property type="evidence" value="ECO:0007669"/>
    <property type="project" value="TreeGrafter"/>
</dbReference>
<keyword evidence="4 6" id="KW-0067">ATP-binding</keyword>
<dbReference type="EMBL" id="FWFW01000002">
    <property type="protein sequence ID" value="SLN23325.1"/>
    <property type="molecule type" value="Genomic_DNA"/>
</dbReference>
<comment type="similarity">
    <text evidence="1">Belongs to the ABC transporter superfamily.</text>
</comment>
<evidence type="ECO:0000256" key="4">
    <source>
        <dbReference type="ARBA" id="ARBA00022840"/>
    </source>
</evidence>
<dbReference type="PANTHER" id="PTHR43875">
    <property type="entry name" value="MALTODEXTRIN IMPORT ATP-BINDING PROTEIN MSMX"/>
    <property type="match status" value="1"/>
</dbReference>
<dbReference type="InterPro" id="IPR012340">
    <property type="entry name" value="NA-bd_OB-fold"/>
</dbReference>
<dbReference type="Proteomes" id="UP000193307">
    <property type="component" value="Unassembled WGS sequence"/>
</dbReference>
<dbReference type="Gene3D" id="2.40.50.100">
    <property type="match status" value="1"/>
</dbReference>
<keyword evidence="2" id="KW-0813">Transport</keyword>
<dbReference type="SUPFAM" id="SSF52540">
    <property type="entry name" value="P-loop containing nucleoside triphosphate hydrolases"/>
    <property type="match status" value="1"/>
</dbReference>
<dbReference type="Gene3D" id="3.40.50.300">
    <property type="entry name" value="P-loop containing nucleotide triphosphate hydrolases"/>
    <property type="match status" value="1"/>
</dbReference>
<dbReference type="GO" id="GO:0005524">
    <property type="term" value="F:ATP binding"/>
    <property type="evidence" value="ECO:0007669"/>
    <property type="project" value="UniProtKB-KW"/>
</dbReference>
<dbReference type="CDD" id="cd03301">
    <property type="entry name" value="ABC_MalK_N"/>
    <property type="match status" value="1"/>
</dbReference>
<dbReference type="AlphaFoldDB" id="A0A1Y5RR05"/>
<keyword evidence="6" id="KW-0378">Hydrolase</keyword>
<dbReference type="InterPro" id="IPR013611">
    <property type="entry name" value="Transp-assoc_OB_typ2"/>
</dbReference>
<dbReference type="InterPro" id="IPR047641">
    <property type="entry name" value="ABC_transpr_MalK/UgpC-like"/>
</dbReference>
<dbReference type="SUPFAM" id="SSF50331">
    <property type="entry name" value="MOP-like"/>
    <property type="match status" value="1"/>
</dbReference>
<sequence>MARIELKDVVKCYGTVEVLRDINLDIKDGEFIVLVGPSGCGKSTLLRMIAGLEPISQGDFLIGGERMNDVRPRDRDIAMVFQSYALYPHMDVARNMGFSMEIRKDPANERMSRVKQAADTLGLTALTERLPKALSGGQRQRVAMGRAIIRDPRAFLFDEPLSNLDASLRVEMRLEIARLHQKLGATMIYVTHDQVEALTLADRIVVLNGGDIQQVGSPLELYERPANKFVAQFIGSPTMNVVSVTGGKNKVTTADGVAIALPHLKGTERAVEMGIRPEHIDVVDVNAGHLIGIADVVEHLGSDTNIYVDVEGLGPILVRKHGNIPAKTGDRLGLRIQSENAHAFAADGVALRQTNTNEA</sequence>
<dbReference type="STRING" id="658057.SAMN04488032_102342"/>
<name>A0A1Y5RR05_9RHOB</name>
<dbReference type="Gene3D" id="2.40.50.140">
    <property type="entry name" value="Nucleic acid-binding proteins"/>
    <property type="match status" value="1"/>
</dbReference>
<dbReference type="InterPro" id="IPR003593">
    <property type="entry name" value="AAA+_ATPase"/>
</dbReference>
<dbReference type="InterPro" id="IPR017871">
    <property type="entry name" value="ABC_transporter-like_CS"/>
</dbReference>
<proteinExistence type="inferred from homology"/>
<feature type="domain" description="ABC transporter" evidence="5">
    <location>
        <begin position="4"/>
        <end position="234"/>
    </location>
</feature>
<dbReference type="InterPro" id="IPR008995">
    <property type="entry name" value="Mo/tungstate-bd_C_term_dom"/>
</dbReference>
<dbReference type="InterPro" id="IPR027417">
    <property type="entry name" value="P-loop_NTPase"/>
</dbReference>
<dbReference type="GO" id="GO:0140359">
    <property type="term" value="F:ABC-type transporter activity"/>
    <property type="evidence" value="ECO:0007669"/>
    <property type="project" value="InterPro"/>
</dbReference>
<dbReference type="NCBIfam" id="NF008653">
    <property type="entry name" value="PRK11650.1"/>
    <property type="match status" value="1"/>
</dbReference>